<keyword evidence="3 4" id="KW-0687">Ribonucleoprotein</keyword>
<dbReference type="OMA" id="TRFKGHE"/>
<evidence type="ECO:0000256" key="4">
    <source>
        <dbReference type="HAMAP-Rule" id="MF_03122"/>
    </source>
</evidence>
<dbReference type="GO" id="GO:0006412">
    <property type="term" value="P:translation"/>
    <property type="evidence" value="ECO:0007669"/>
    <property type="project" value="UniProtKB-UniRule"/>
</dbReference>
<keyword evidence="1 4" id="KW-0963">Cytoplasm</keyword>
<sequence>MDKSKKKGSKKGGKKIDPFSRKEWYVVRAPPQFFPSGANNQIGWSPVNRTQGTKLASDGLKGRVFEVCLADMKNQEEQVFRNIKLRAEEVEGRNVLTNFYGLSLTTDKLRSLIHKWAKLIECFVDVKTTDGYFIRVFAICFTKKGKQQIKKTAYAKTSRVKAIRRKMVDIITETVSTNDLKTVVDYFIGGHLNGGNSNTQVTLADKITKEGSFIFPIRDCYIRKVKVLKTPKLDAAKLAELYQGSGSSSSAPVQTTEEVGTVVERPEETTA</sequence>
<reference evidence="6 7" key="1">
    <citation type="submission" date="2015-12" db="EMBL/GenBank/DDBJ databases">
        <title>Dictyostelia acquired genes for synthesis and detection of signals that induce cell-type specialization by lateral gene transfer from prokaryotes.</title>
        <authorList>
            <person name="Gloeckner G."/>
            <person name="Schaap P."/>
        </authorList>
    </citation>
    <scope>NUCLEOTIDE SEQUENCE [LARGE SCALE GENOMIC DNA]</scope>
    <source>
        <strain evidence="6 7">TK</strain>
    </source>
</reference>
<dbReference type="HAMAP" id="MF_03122">
    <property type="entry name" value="Ribosomal_eS1_euk"/>
    <property type="match status" value="1"/>
</dbReference>
<comment type="subunit">
    <text evidence="4">Component of the small ribosomal subunit. Mature ribosomes consist of a small (40S) and a large (60S) subunit. The 40S subunit contains about 33 different proteins and 1 molecule of RNA (18S). The 60S subunit contains about 49 different proteins and 3 molecules of RNA (25S, 5.8S and 5S).</text>
</comment>
<dbReference type="InterPro" id="IPR001593">
    <property type="entry name" value="Ribosomal_eS1"/>
</dbReference>
<evidence type="ECO:0000313" key="7">
    <source>
        <dbReference type="Proteomes" id="UP000076078"/>
    </source>
</evidence>
<dbReference type="OrthoDB" id="9834376at2759"/>
<comment type="similarity">
    <text evidence="4">Belongs to the eukaryotic ribosomal protein eS1 family.</text>
</comment>
<evidence type="ECO:0000256" key="5">
    <source>
        <dbReference type="SAM" id="MobiDB-lite"/>
    </source>
</evidence>
<name>A0A152A1Q2_TIELA</name>
<dbReference type="SMART" id="SM01397">
    <property type="entry name" value="Ribosomal_S3Ae"/>
    <property type="match status" value="1"/>
</dbReference>
<evidence type="ECO:0000256" key="3">
    <source>
        <dbReference type="ARBA" id="ARBA00023274"/>
    </source>
</evidence>
<feature type="region of interest" description="Disordered" evidence="5">
    <location>
        <begin position="244"/>
        <end position="271"/>
    </location>
</feature>
<dbReference type="InterPro" id="IPR027500">
    <property type="entry name" value="Ribosomal_eS1_euk"/>
</dbReference>
<dbReference type="GO" id="GO:0022627">
    <property type="term" value="C:cytosolic small ribosomal subunit"/>
    <property type="evidence" value="ECO:0007669"/>
    <property type="project" value="UniProtKB-UniRule"/>
</dbReference>
<dbReference type="Pfam" id="PF01015">
    <property type="entry name" value="Ribosomal_S3Ae"/>
    <property type="match status" value="1"/>
</dbReference>
<comment type="caution">
    <text evidence="6">The sequence shown here is derived from an EMBL/GenBank/DDBJ whole genome shotgun (WGS) entry which is preliminary data.</text>
</comment>
<evidence type="ECO:0000256" key="2">
    <source>
        <dbReference type="ARBA" id="ARBA00022980"/>
    </source>
</evidence>
<comment type="subcellular location">
    <subcellularLocation>
        <location evidence="4">Cytoplasm</location>
    </subcellularLocation>
</comment>
<feature type="compositionally biased region" description="Low complexity" evidence="5">
    <location>
        <begin position="253"/>
        <end position="263"/>
    </location>
</feature>
<dbReference type="STRING" id="361077.A0A152A1Q2"/>
<dbReference type="AlphaFoldDB" id="A0A152A1Q2"/>
<keyword evidence="7" id="KW-1185">Reference proteome</keyword>
<dbReference type="Proteomes" id="UP000076078">
    <property type="component" value="Unassembled WGS sequence"/>
</dbReference>
<keyword evidence="2 4" id="KW-0689">Ribosomal protein</keyword>
<protein>
    <recommendedName>
        <fullName evidence="4">Small ribosomal subunit protein eS1</fullName>
    </recommendedName>
</protein>
<organism evidence="6 7">
    <name type="scientific">Tieghemostelium lacteum</name>
    <name type="common">Slime mold</name>
    <name type="synonym">Dictyostelium lacteum</name>
    <dbReference type="NCBI Taxonomy" id="361077"/>
    <lineage>
        <taxon>Eukaryota</taxon>
        <taxon>Amoebozoa</taxon>
        <taxon>Evosea</taxon>
        <taxon>Eumycetozoa</taxon>
        <taxon>Dictyostelia</taxon>
        <taxon>Dictyosteliales</taxon>
        <taxon>Raperosteliaceae</taxon>
        <taxon>Tieghemostelium</taxon>
    </lineage>
</organism>
<evidence type="ECO:0000313" key="6">
    <source>
        <dbReference type="EMBL" id="KYR00047.1"/>
    </source>
</evidence>
<dbReference type="GO" id="GO:0003735">
    <property type="term" value="F:structural constituent of ribosome"/>
    <property type="evidence" value="ECO:0007669"/>
    <property type="project" value="UniProtKB-UniRule"/>
</dbReference>
<dbReference type="FunCoup" id="A0A152A1Q2">
    <property type="interactions" value="495"/>
</dbReference>
<proteinExistence type="inferred from homology"/>
<gene>
    <name evidence="6" type="ORF">DLAC_03190</name>
</gene>
<dbReference type="EMBL" id="LODT01000016">
    <property type="protein sequence ID" value="KYR00047.1"/>
    <property type="molecule type" value="Genomic_DNA"/>
</dbReference>
<dbReference type="InParanoid" id="A0A152A1Q2"/>
<feature type="initiator methionine" description="Removed" evidence="4">
    <location>
        <position position="1"/>
    </location>
</feature>
<dbReference type="PANTHER" id="PTHR11830">
    <property type="entry name" value="40S RIBOSOMAL PROTEIN S3A"/>
    <property type="match status" value="1"/>
</dbReference>
<accession>A0A152A1Q2</accession>
<evidence type="ECO:0000256" key="1">
    <source>
        <dbReference type="ARBA" id="ARBA00022490"/>
    </source>
</evidence>